<keyword evidence="1" id="KW-1133">Transmembrane helix</keyword>
<evidence type="ECO:0000313" key="3">
    <source>
        <dbReference type="EMBL" id="UXU56617.1"/>
    </source>
</evidence>
<dbReference type="Proteomes" id="UP000646308">
    <property type="component" value="Unassembled WGS sequence"/>
</dbReference>
<feature type="transmembrane region" description="Helical" evidence="1">
    <location>
        <begin position="46"/>
        <end position="63"/>
    </location>
</feature>
<keyword evidence="1" id="KW-0812">Transmembrane</keyword>
<evidence type="ECO:0000313" key="2">
    <source>
        <dbReference type="EMBL" id="NJI03000.1"/>
    </source>
</evidence>
<evidence type="ECO:0000256" key="1">
    <source>
        <dbReference type="SAM" id="Phobius"/>
    </source>
</evidence>
<proteinExistence type="predicted"/>
<keyword evidence="1" id="KW-0472">Membrane</keyword>
<dbReference type="EMBL" id="CP094809">
    <property type="protein sequence ID" value="UXU56617.1"/>
    <property type="molecule type" value="Genomic_DNA"/>
</dbReference>
<dbReference type="Proteomes" id="UP001065705">
    <property type="component" value="Chromosome"/>
</dbReference>
<protein>
    <submittedName>
        <fullName evidence="3">ECF transporter S component</fullName>
    </submittedName>
    <submittedName>
        <fullName evidence="2">Thiamine ABC transporter permease</fullName>
    </submittedName>
</protein>
<feature type="transmembrane region" description="Helical" evidence="1">
    <location>
        <begin position="116"/>
        <end position="137"/>
    </location>
</feature>
<dbReference type="KEGG" id="sagq:EP23_01495"/>
<reference evidence="3" key="2">
    <citation type="submission" date="2022-03" db="EMBL/GenBank/DDBJ databases">
        <title>Comparative Genomics of East African Camel-Associated Staphylococcaceae spp.: Diversity and Inheritance of Traits Involved in Host-Pathogen Interactions.</title>
        <authorList>
            <person name="Akarsu H."/>
            <person name="Liljander A."/>
            <person name="Younan M."/>
            <person name="Brodard I."/>
            <person name="Glucks I."/>
            <person name="Labroussaa F."/>
            <person name="Overesch G."/>
            <person name="Kuhnert P."/>
            <person name="Perreten V."/>
            <person name="Drexler J.F."/>
            <person name="Corman V.M."/>
            <person name="Falquet L."/>
            <person name="Jores J."/>
        </authorList>
    </citation>
    <scope>NUCLEOTIDE SEQUENCE</scope>
    <source>
        <strain evidence="3">IVB6197</strain>
    </source>
</reference>
<reference evidence="2" key="1">
    <citation type="submission" date="2019-11" db="EMBL/GenBank/DDBJ databases">
        <title>Whole genome comparisons of Staphylococcus agnetis isolates from cattle and chickens.</title>
        <authorList>
            <person name="Rhoads D."/>
            <person name="Shwani A."/>
            <person name="Adkins P."/>
            <person name="Calcutt M."/>
            <person name="Middleton J."/>
        </authorList>
    </citation>
    <scope>NUCLEOTIDE SEQUENCE</scope>
    <source>
        <strain evidence="2">1387</strain>
    </source>
</reference>
<organism evidence="2 4">
    <name type="scientific">Staphylococcus agnetis</name>
    <dbReference type="NCBI Taxonomy" id="985762"/>
    <lineage>
        <taxon>Bacteria</taxon>
        <taxon>Bacillati</taxon>
        <taxon>Bacillota</taxon>
        <taxon>Bacilli</taxon>
        <taxon>Bacillales</taxon>
        <taxon>Staphylococcaceae</taxon>
        <taxon>Staphylococcus</taxon>
    </lineage>
</organism>
<dbReference type="InterPro" id="IPR017195">
    <property type="entry name" value="ABC_thiamin-permease_prd"/>
</dbReference>
<dbReference type="RefSeq" id="WP_037566014.1">
    <property type="nucleotide sequence ID" value="NZ_CP009623.1"/>
</dbReference>
<feature type="transmembrane region" description="Helical" evidence="1">
    <location>
        <begin position="143"/>
        <end position="171"/>
    </location>
</feature>
<evidence type="ECO:0000313" key="4">
    <source>
        <dbReference type="Proteomes" id="UP000646308"/>
    </source>
</evidence>
<dbReference type="AlphaFoldDB" id="A0A2T4MKX1"/>
<sequence>MRSKRKGLTLSDILVTVLISVIFAVIYNLWWVAYYTVQPLGLHLDQLMYGMWFAAAVVAYLIIPKMGIALIAEFAAGAGETIIMGRFDIPTIIYALLQGLACEIVFAIFKYQSRAFMVSVLAGMAAAIISFPVDWYYGYLNEVAAWNLILLIIFRLLSGAVLAGVFPYYLVKALDKTGVTKLFRPASKEDYDAL</sequence>
<dbReference type="PIRSF" id="PIRSF037394">
    <property type="entry name" value="ABC_thiamine-permease_YkoE_prd"/>
    <property type="match status" value="1"/>
</dbReference>
<dbReference type="OrthoDB" id="8017424at2"/>
<dbReference type="EMBL" id="WMFL01000080">
    <property type="protein sequence ID" value="NJI03000.1"/>
    <property type="molecule type" value="Genomic_DNA"/>
</dbReference>
<feature type="transmembrane region" description="Helical" evidence="1">
    <location>
        <begin position="91"/>
        <end position="109"/>
    </location>
</feature>
<gene>
    <name evidence="2" type="ORF">GLV84_09190</name>
    <name evidence="3" type="ORF">MUA95_08570</name>
</gene>
<accession>A0A2T4MKX1</accession>
<feature type="transmembrane region" description="Helical" evidence="1">
    <location>
        <begin position="12"/>
        <end position="34"/>
    </location>
</feature>
<dbReference type="Pfam" id="PF09819">
    <property type="entry name" value="ABC_cobalt"/>
    <property type="match status" value="1"/>
</dbReference>
<name>A0A2T4MKX1_9STAP</name>